<dbReference type="Pfam" id="PF00083">
    <property type="entry name" value="Sugar_tr"/>
    <property type="match status" value="1"/>
</dbReference>
<sequence length="495" mass="54666">MTEVPKRKNVDYEEAIECTGFGKYNILLIIACGLSLLSSNIESYSIGYVLPSAECDLSLTTTTKGILTTATFVGILISSLFWGYLSDKKGRRTLICKTLFMTFLASALSSFMPSFWGFVVLRFITGICISGPSAIIFAYFSEFQNARTRSKCLAFISTFIAFALIYLPALAWLLLSIDINIDMGFVNFTSWRVFILINSAPAALGSLCIYFLPESPQYLYSQGKVDEALEVMKTMYVNNTNNSVNDFPIENIQESNSQEKPRRVKNVMVEIFKQVTLCFNPSVLKYTLTACLLQVGCFGLSSGLLLWYPDIINQLSKAGNASLTVCEALGFEHDTKDAEVLCNLELNDNIYVQNLFIGLAYLMGYTSWSFVVKAMGNRMVFMTFMSISSLGAILICFISHKILIDVLFVAVLMLPGICVAVVAAMTVDLMPPSIAGMAICLTMTAGRLGSILTSSLVGLMLEFNCSMTFWLYSAILLVCIGLAFIFPKKSCDNLH</sequence>
<evidence type="ECO:0000256" key="7">
    <source>
        <dbReference type="SAM" id="Phobius"/>
    </source>
</evidence>
<feature type="transmembrane region" description="Helical" evidence="7">
    <location>
        <begin position="193"/>
        <end position="212"/>
    </location>
</feature>
<dbReference type="AlphaFoldDB" id="A0A9P0B114"/>
<dbReference type="InterPro" id="IPR020846">
    <property type="entry name" value="MFS_dom"/>
</dbReference>
<evidence type="ECO:0000256" key="5">
    <source>
        <dbReference type="ARBA" id="ARBA00022989"/>
    </source>
</evidence>
<keyword evidence="10" id="KW-1185">Reference proteome</keyword>
<dbReference type="InterPro" id="IPR005828">
    <property type="entry name" value="MFS_sugar_transport-like"/>
</dbReference>
<comment type="subcellular location">
    <subcellularLocation>
        <location evidence="1">Membrane</location>
        <topology evidence="1">Multi-pass membrane protein</topology>
    </subcellularLocation>
</comment>
<feature type="transmembrane region" description="Helical" evidence="7">
    <location>
        <begin position="406"/>
        <end position="427"/>
    </location>
</feature>
<feature type="transmembrane region" description="Helical" evidence="7">
    <location>
        <begin position="66"/>
        <end position="85"/>
    </location>
</feature>
<feature type="transmembrane region" description="Helical" evidence="7">
    <location>
        <begin position="379"/>
        <end position="400"/>
    </location>
</feature>
<dbReference type="InterPro" id="IPR036259">
    <property type="entry name" value="MFS_trans_sf"/>
</dbReference>
<dbReference type="GO" id="GO:0016020">
    <property type="term" value="C:membrane"/>
    <property type="evidence" value="ECO:0007669"/>
    <property type="project" value="UniProtKB-SubCell"/>
</dbReference>
<dbReference type="OrthoDB" id="10262656at2759"/>
<protein>
    <recommendedName>
        <fullName evidence="8">Major facilitator superfamily (MFS) profile domain-containing protein</fullName>
    </recommendedName>
</protein>
<keyword evidence="5 7" id="KW-1133">Transmembrane helix</keyword>
<feature type="domain" description="Major facilitator superfamily (MFS) profile" evidence="8">
    <location>
        <begin position="26"/>
        <end position="491"/>
    </location>
</feature>
<keyword evidence="3" id="KW-0813">Transport</keyword>
<dbReference type="Gene3D" id="1.20.1250.20">
    <property type="entry name" value="MFS general substrate transporter like domains"/>
    <property type="match status" value="1"/>
</dbReference>
<feature type="transmembrane region" description="Helical" evidence="7">
    <location>
        <begin position="283"/>
        <end position="308"/>
    </location>
</feature>
<reference evidence="9" key="1">
    <citation type="submission" date="2021-12" db="EMBL/GenBank/DDBJ databases">
        <authorList>
            <person name="King R."/>
        </authorList>
    </citation>
    <scope>NUCLEOTIDE SEQUENCE</scope>
</reference>
<feature type="transmembrane region" description="Helical" evidence="7">
    <location>
        <begin position="118"/>
        <end position="140"/>
    </location>
</feature>
<evidence type="ECO:0000313" key="9">
    <source>
        <dbReference type="EMBL" id="CAH0554072.1"/>
    </source>
</evidence>
<evidence type="ECO:0000256" key="3">
    <source>
        <dbReference type="ARBA" id="ARBA00022448"/>
    </source>
</evidence>
<dbReference type="SUPFAM" id="SSF103473">
    <property type="entry name" value="MFS general substrate transporter"/>
    <property type="match status" value="1"/>
</dbReference>
<feature type="transmembrane region" description="Helical" evidence="7">
    <location>
        <begin position="350"/>
        <end position="372"/>
    </location>
</feature>
<evidence type="ECO:0000256" key="4">
    <source>
        <dbReference type="ARBA" id="ARBA00022692"/>
    </source>
</evidence>
<keyword evidence="6 7" id="KW-0472">Membrane</keyword>
<dbReference type="Proteomes" id="UP001154078">
    <property type="component" value="Chromosome 3"/>
</dbReference>
<feature type="transmembrane region" description="Helical" evidence="7">
    <location>
        <begin position="21"/>
        <end position="41"/>
    </location>
</feature>
<dbReference type="EMBL" id="OV121134">
    <property type="protein sequence ID" value="CAH0554072.1"/>
    <property type="molecule type" value="Genomic_DNA"/>
</dbReference>
<evidence type="ECO:0000256" key="2">
    <source>
        <dbReference type="ARBA" id="ARBA00008335"/>
    </source>
</evidence>
<feature type="transmembrane region" description="Helical" evidence="7">
    <location>
        <begin position="94"/>
        <end position="112"/>
    </location>
</feature>
<feature type="transmembrane region" description="Helical" evidence="7">
    <location>
        <begin position="152"/>
        <end position="173"/>
    </location>
</feature>
<dbReference type="PROSITE" id="PS50850">
    <property type="entry name" value="MFS"/>
    <property type="match status" value="1"/>
</dbReference>
<feature type="transmembrane region" description="Helical" evidence="7">
    <location>
        <begin position="467"/>
        <end position="486"/>
    </location>
</feature>
<evidence type="ECO:0000259" key="8">
    <source>
        <dbReference type="PROSITE" id="PS50850"/>
    </source>
</evidence>
<proteinExistence type="inferred from homology"/>
<feature type="transmembrane region" description="Helical" evidence="7">
    <location>
        <begin position="434"/>
        <end position="461"/>
    </location>
</feature>
<evidence type="ECO:0000256" key="6">
    <source>
        <dbReference type="ARBA" id="ARBA00023136"/>
    </source>
</evidence>
<evidence type="ECO:0000256" key="1">
    <source>
        <dbReference type="ARBA" id="ARBA00004141"/>
    </source>
</evidence>
<organism evidence="9 10">
    <name type="scientific">Brassicogethes aeneus</name>
    <name type="common">Rape pollen beetle</name>
    <name type="synonym">Meligethes aeneus</name>
    <dbReference type="NCBI Taxonomy" id="1431903"/>
    <lineage>
        <taxon>Eukaryota</taxon>
        <taxon>Metazoa</taxon>
        <taxon>Ecdysozoa</taxon>
        <taxon>Arthropoda</taxon>
        <taxon>Hexapoda</taxon>
        <taxon>Insecta</taxon>
        <taxon>Pterygota</taxon>
        <taxon>Neoptera</taxon>
        <taxon>Endopterygota</taxon>
        <taxon>Coleoptera</taxon>
        <taxon>Polyphaga</taxon>
        <taxon>Cucujiformia</taxon>
        <taxon>Nitidulidae</taxon>
        <taxon>Meligethinae</taxon>
        <taxon>Brassicogethes</taxon>
    </lineage>
</organism>
<keyword evidence="4 7" id="KW-0812">Transmembrane</keyword>
<accession>A0A9P0B114</accession>
<name>A0A9P0B114_BRAAE</name>
<dbReference type="GO" id="GO:0022857">
    <property type="term" value="F:transmembrane transporter activity"/>
    <property type="evidence" value="ECO:0007669"/>
    <property type="project" value="InterPro"/>
</dbReference>
<comment type="similarity">
    <text evidence="2">Belongs to the major facilitator superfamily.</text>
</comment>
<evidence type="ECO:0000313" key="10">
    <source>
        <dbReference type="Proteomes" id="UP001154078"/>
    </source>
</evidence>
<dbReference type="PANTHER" id="PTHR23511">
    <property type="entry name" value="SYNAPTIC VESICLE GLYCOPROTEIN 2"/>
    <property type="match status" value="1"/>
</dbReference>
<gene>
    <name evidence="9" type="ORF">MELIAE_LOCUS5925</name>
</gene>
<dbReference type="PANTHER" id="PTHR23511:SF35">
    <property type="entry name" value="MAJOR FACILITATOR SUPERFAMILY (MFS) PROFILE DOMAIN-CONTAINING PROTEIN"/>
    <property type="match status" value="1"/>
</dbReference>